<dbReference type="EMBL" id="KE145372">
    <property type="protein sequence ID" value="EPE24876.1"/>
    <property type="molecule type" value="Genomic_DNA"/>
</dbReference>
<organism evidence="2 3">
    <name type="scientific">Glarea lozoyensis (strain ATCC 20868 / MF5171)</name>
    <dbReference type="NCBI Taxonomy" id="1116229"/>
    <lineage>
        <taxon>Eukaryota</taxon>
        <taxon>Fungi</taxon>
        <taxon>Dikarya</taxon>
        <taxon>Ascomycota</taxon>
        <taxon>Pezizomycotina</taxon>
        <taxon>Leotiomycetes</taxon>
        <taxon>Helotiales</taxon>
        <taxon>Helotiaceae</taxon>
        <taxon>Glarea</taxon>
    </lineage>
</organism>
<dbReference type="RefSeq" id="XP_008087791.1">
    <property type="nucleotide sequence ID" value="XM_008089600.1"/>
</dbReference>
<protein>
    <recommendedName>
        <fullName evidence="1">Heterokaryon incompatibility domain-containing protein</fullName>
    </recommendedName>
</protein>
<dbReference type="InterPro" id="IPR052895">
    <property type="entry name" value="HetReg/Transcr_Mod"/>
</dbReference>
<dbReference type="Proteomes" id="UP000016922">
    <property type="component" value="Unassembled WGS sequence"/>
</dbReference>
<dbReference type="Pfam" id="PF06985">
    <property type="entry name" value="HET"/>
    <property type="match status" value="1"/>
</dbReference>
<dbReference type="PANTHER" id="PTHR24148:SF77">
    <property type="entry name" value="HETEROKARYON INCOMPATIBILITY DOMAIN-CONTAINING PROTEIN"/>
    <property type="match status" value="1"/>
</dbReference>
<name>S3CYI4_GLAL2</name>
<dbReference type="OrthoDB" id="3556612at2759"/>
<evidence type="ECO:0000259" key="1">
    <source>
        <dbReference type="Pfam" id="PF06985"/>
    </source>
</evidence>
<keyword evidence="3" id="KW-1185">Reference proteome</keyword>
<dbReference type="HOGENOM" id="CLU_004184_7_3_1"/>
<dbReference type="Pfam" id="PF26639">
    <property type="entry name" value="Het-6_barrel"/>
    <property type="match status" value="1"/>
</dbReference>
<evidence type="ECO:0000313" key="2">
    <source>
        <dbReference type="EMBL" id="EPE24876.1"/>
    </source>
</evidence>
<gene>
    <name evidence="2" type="ORF">GLAREA_11457</name>
</gene>
<evidence type="ECO:0000313" key="3">
    <source>
        <dbReference type="Proteomes" id="UP000016922"/>
    </source>
</evidence>
<dbReference type="STRING" id="1116229.S3CYI4"/>
<proteinExistence type="predicted"/>
<dbReference type="OMA" id="MAIVPCH"/>
<accession>S3CYI4</accession>
<dbReference type="eggNOG" id="ENOG502RS4X">
    <property type="taxonomic scope" value="Eukaryota"/>
</dbReference>
<dbReference type="AlphaFoldDB" id="S3CYI4"/>
<dbReference type="InterPro" id="IPR010730">
    <property type="entry name" value="HET"/>
</dbReference>
<dbReference type="PANTHER" id="PTHR24148">
    <property type="entry name" value="ANKYRIN REPEAT DOMAIN-CONTAINING PROTEIN 39 HOMOLOG-RELATED"/>
    <property type="match status" value="1"/>
</dbReference>
<reference evidence="2 3" key="1">
    <citation type="journal article" date="2013" name="BMC Genomics">
        <title>Genomics-driven discovery of the pneumocandin biosynthetic gene cluster in the fungus Glarea lozoyensis.</title>
        <authorList>
            <person name="Chen L."/>
            <person name="Yue Q."/>
            <person name="Zhang X."/>
            <person name="Xiang M."/>
            <person name="Wang C."/>
            <person name="Li S."/>
            <person name="Che Y."/>
            <person name="Ortiz-Lopez F.J."/>
            <person name="Bills G.F."/>
            <person name="Liu X."/>
            <person name="An Z."/>
        </authorList>
    </citation>
    <scope>NUCLEOTIDE SEQUENCE [LARGE SCALE GENOMIC DNA]</scope>
    <source>
        <strain evidence="3">ATCC 20868 / MF5171</strain>
    </source>
</reference>
<dbReference type="KEGG" id="glz:GLAREA_11457"/>
<sequence length="616" mass="69772">MKQPHMRTRRLRHFRYIPPRYAGMEPYTYKPLSAGEIRLLKVDKIEPDIEITIEEVNLDANPSYITLSYCWEGQKPSKTIIVNESRLLVTKNVHEILHTMYTLNHGDYFWIDAVCIDQENVLEKTVQIPMMTEIYSRCMKGVAWVGPQDPSITKAVVYMPELVSKMRGYPTTPALSIISELFVSEFEVNPDFLGFGNLLKRPWFRRIWVVQEFVLPCKVELLCGLDFVDPDLLHFILDNDFFFSRLVSHEILHYGQKIGDWAGTTITTGIRGYIKMCQLRASKIDIGASWTGFNFMEVLGMLSDLSALDGHDKVYGVLGILERYWRDNLVADYSIEVGKLYTSAFALHLRKEGRPSFLNFVCPAKTLVGLPSWCTNLLTPCDPDSLMFPRGTGGPYSSPDPDYRAGIVKDGVLSYPRPSVSDSSCNTENSILNISGFILDCVAQVVLPGPLLDKDENSSFEWMSECMRLSQRKGLSPLDVKRTHERTISAGRYYKDHKWSPISDLYGLYHSHVRYGPGTNAALMERTARRILRQMPVRGRTYFSTEGGSVGLGSSLVRPGDNICIFYNEPTPYIIRALSAGSDHYSFIGEAYVDGVMHGEALESEKAQNCRNFALV</sequence>
<feature type="domain" description="Heterokaryon incompatibility" evidence="1">
    <location>
        <begin position="64"/>
        <end position="212"/>
    </location>
</feature>
<dbReference type="GeneID" id="19470498"/>